<evidence type="ECO:0000256" key="7">
    <source>
        <dbReference type="ARBA" id="ARBA00022692"/>
    </source>
</evidence>
<dbReference type="PANTHER" id="PTHR45528:SF1">
    <property type="entry name" value="SENSOR HISTIDINE KINASE CPXA"/>
    <property type="match status" value="1"/>
</dbReference>
<dbReference type="Proteomes" id="UP000184342">
    <property type="component" value="Unassembled WGS sequence"/>
</dbReference>
<dbReference type="InterPro" id="IPR003661">
    <property type="entry name" value="HisK_dim/P_dom"/>
</dbReference>
<keyword evidence="11 14" id="KW-1133">Transmembrane helix</keyword>
<keyword evidence="10" id="KW-0067">ATP-binding</keyword>
<dbReference type="GO" id="GO:0005886">
    <property type="term" value="C:plasma membrane"/>
    <property type="evidence" value="ECO:0007669"/>
    <property type="project" value="UniProtKB-SubCell"/>
</dbReference>
<keyword evidence="6" id="KW-0808">Transferase</keyword>
<evidence type="ECO:0000256" key="11">
    <source>
        <dbReference type="ARBA" id="ARBA00022989"/>
    </source>
</evidence>
<keyword evidence="13 14" id="KW-0472">Membrane</keyword>
<sequence>MTMKRRIFISNTVIVLFSLLILLGLGGVIVGLFKNEFMNIIEQKSQIAAHNYEVQGILQSAGDYNGDWNALSDALAAYDYELYVSDSNQNELYSNIRHSEWECISELEKSSFDSEQVVLYSMENVTIAKEKILKGEESTYIYAAYYPKEASILGMDRGIFDMFIIVFVVAGVLAILGLLLCSQIFTNMLIRKVLVPVEELRLAAKRIEEGNFDENIEYNKDDEFLEVCTAFNNMQQHLKEGVEQSAAYEKARTDMISGISHDLRTPLTSVKGYIKGLKDGIANTPEKQEQYLDTAYRKACDMDILLQKLFYFSKLETGNMPFFKQRIDFTTWIASYTENRRGEWEQQNLQVALETDHHEHPVYIDSEQMKRVFDNVIDNSIKYSDRDNLHVWIKVSGHDGKVLIQIKDNGKGTDSDKLGHLFELFYRGDESRNSKKEGSGLGLYICRHIVEQHGGTINAANDNGFTISIELSEK</sequence>
<evidence type="ECO:0000256" key="8">
    <source>
        <dbReference type="ARBA" id="ARBA00022741"/>
    </source>
</evidence>
<dbReference type="PANTHER" id="PTHR45528">
    <property type="entry name" value="SENSOR HISTIDINE KINASE CPXA"/>
    <property type="match status" value="1"/>
</dbReference>
<feature type="domain" description="Histidine kinase" evidence="15">
    <location>
        <begin position="258"/>
        <end position="474"/>
    </location>
</feature>
<dbReference type="InterPro" id="IPR003594">
    <property type="entry name" value="HATPase_dom"/>
</dbReference>
<evidence type="ECO:0000256" key="14">
    <source>
        <dbReference type="SAM" id="Phobius"/>
    </source>
</evidence>
<keyword evidence="9 17" id="KW-0418">Kinase</keyword>
<dbReference type="PROSITE" id="PS50109">
    <property type="entry name" value="HIS_KIN"/>
    <property type="match status" value="1"/>
</dbReference>
<dbReference type="FunFam" id="3.30.565.10:FF:000006">
    <property type="entry name" value="Sensor histidine kinase WalK"/>
    <property type="match status" value="1"/>
</dbReference>
<gene>
    <name evidence="17" type="ORF">SAMN02745691_01875</name>
</gene>
<comment type="subcellular location">
    <subcellularLocation>
        <location evidence="2">Cell membrane</location>
        <topology evidence="2">Multi-pass membrane protein</topology>
    </subcellularLocation>
</comment>
<evidence type="ECO:0000256" key="6">
    <source>
        <dbReference type="ARBA" id="ARBA00022679"/>
    </source>
</evidence>
<evidence type="ECO:0000259" key="15">
    <source>
        <dbReference type="PROSITE" id="PS50109"/>
    </source>
</evidence>
<dbReference type="GO" id="GO:0005524">
    <property type="term" value="F:ATP binding"/>
    <property type="evidence" value="ECO:0007669"/>
    <property type="project" value="UniProtKB-KW"/>
</dbReference>
<dbReference type="SUPFAM" id="SSF158472">
    <property type="entry name" value="HAMP domain-like"/>
    <property type="match status" value="1"/>
</dbReference>
<accession>A0A1M6IZK4</accession>
<dbReference type="RefSeq" id="WP_073994158.1">
    <property type="nucleotide sequence ID" value="NZ_FQYT01000020.1"/>
</dbReference>
<dbReference type="SUPFAM" id="SSF47384">
    <property type="entry name" value="Homodimeric domain of signal transducing histidine kinase"/>
    <property type="match status" value="1"/>
</dbReference>
<dbReference type="Gene3D" id="3.30.565.10">
    <property type="entry name" value="Histidine kinase-like ATPase, C-terminal domain"/>
    <property type="match status" value="1"/>
</dbReference>
<feature type="transmembrane region" description="Helical" evidence="14">
    <location>
        <begin position="162"/>
        <end position="182"/>
    </location>
</feature>
<dbReference type="CDD" id="cd00075">
    <property type="entry name" value="HATPase"/>
    <property type="match status" value="1"/>
</dbReference>
<dbReference type="SUPFAM" id="SSF55874">
    <property type="entry name" value="ATPase domain of HSP90 chaperone/DNA topoisomerase II/histidine kinase"/>
    <property type="match status" value="1"/>
</dbReference>
<dbReference type="AlphaFoldDB" id="A0A1M6IZK4"/>
<dbReference type="PRINTS" id="PR00344">
    <property type="entry name" value="BCTRLSENSOR"/>
</dbReference>
<dbReference type="InterPro" id="IPR036890">
    <property type="entry name" value="HATPase_C_sf"/>
</dbReference>
<dbReference type="PROSITE" id="PS50885">
    <property type="entry name" value="HAMP"/>
    <property type="match status" value="1"/>
</dbReference>
<dbReference type="InterPro" id="IPR036097">
    <property type="entry name" value="HisK_dim/P_sf"/>
</dbReference>
<dbReference type="InterPro" id="IPR003660">
    <property type="entry name" value="HAMP_dom"/>
</dbReference>
<comment type="catalytic activity">
    <reaction evidence="1">
        <text>ATP + protein L-histidine = ADP + protein N-phospho-L-histidine.</text>
        <dbReference type="EC" id="2.7.13.3"/>
    </reaction>
</comment>
<evidence type="ECO:0000256" key="1">
    <source>
        <dbReference type="ARBA" id="ARBA00000085"/>
    </source>
</evidence>
<organism evidence="17 18">
    <name type="scientific">Parasporobacterium paucivorans DSM 15970</name>
    <dbReference type="NCBI Taxonomy" id="1122934"/>
    <lineage>
        <taxon>Bacteria</taxon>
        <taxon>Bacillati</taxon>
        <taxon>Bacillota</taxon>
        <taxon>Clostridia</taxon>
        <taxon>Lachnospirales</taxon>
        <taxon>Lachnospiraceae</taxon>
        <taxon>Parasporobacterium</taxon>
    </lineage>
</organism>
<keyword evidence="12" id="KW-0902">Two-component regulatory system</keyword>
<evidence type="ECO:0000256" key="13">
    <source>
        <dbReference type="ARBA" id="ARBA00023136"/>
    </source>
</evidence>
<evidence type="ECO:0000313" key="17">
    <source>
        <dbReference type="EMBL" id="SHJ39782.1"/>
    </source>
</evidence>
<evidence type="ECO:0000256" key="4">
    <source>
        <dbReference type="ARBA" id="ARBA00022475"/>
    </source>
</evidence>
<dbReference type="InterPro" id="IPR004358">
    <property type="entry name" value="Sig_transdc_His_kin-like_C"/>
</dbReference>
<evidence type="ECO:0000256" key="12">
    <source>
        <dbReference type="ARBA" id="ARBA00023012"/>
    </source>
</evidence>
<dbReference type="SMART" id="SM00387">
    <property type="entry name" value="HATPase_c"/>
    <property type="match status" value="1"/>
</dbReference>
<evidence type="ECO:0000259" key="16">
    <source>
        <dbReference type="PROSITE" id="PS50885"/>
    </source>
</evidence>
<name>A0A1M6IZK4_9FIRM</name>
<evidence type="ECO:0000256" key="3">
    <source>
        <dbReference type="ARBA" id="ARBA00012438"/>
    </source>
</evidence>
<dbReference type="GO" id="GO:0000155">
    <property type="term" value="F:phosphorelay sensor kinase activity"/>
    <property type="evidence" value="ECO:0007669"/>
    <property type="project" value="InterPro"/>
</dbReference>
<evidence type="ECO:0000256" key="5">
    <source>
        <dbReference type="ARBA" id="ARBA00022553"/>
    </source>
</evidence>
<dbReference type="SMART" id="SM00388">
    <property type="entry name" value="HisKA"/>
    <property type="match status" value="1"/>
</dbReference>
<evidence type="ECO:0000256" key="2">
    <source>
        <dbReference type="ARBA" id="ARBA00004651"/>
    </source>
</evidence>
<dbReference type="Pfam" id="PF00512">
    <property type="entry name" value="HisKA"/>
    <property type="match status" value="1"/>
</dbReference>
<protein>
    <recommendedName>
        <fullName evidence="3">histidine kinase</fullName>
        <ecNumber evidence="3">2.7.13.3</ecNumber>
    </recommendedName>
</protein>
<keyword evidence="8" id="KW-0547">Nucleotide-binding</keyword>
<dbReference type="EC" id="2.7.13.3" evidence="3"/>
<evidence type="ECO:0000313" key="18">
    <source>
        <dbReference type="Proteomes" id="UP000184342"/>
    </source>
</evidence>
<dbReference type="CDD" id="cd06225">
    <property type="entry name" value="HAMP"/>
    <property type="match status" value="1"/>
</dbReference>
<keyword evidence="7 14" id="KW-0812">Transmembrane</keyword>
<keyword evidence="18" id="KW-1185">Reference proteome</keyword>
<dbReference type="CDD" id="cd00082">
    <property type="entry name" value="HisKA"/>
    <property type="match status" value="1"/>
</dbReference>
<proteinExistence type="predicted"/>
<dbReference type="Pfam" id="PF00672">
    <property type="entry name" value="HAMP"/>
    <property type="match status" value="1"/>
</dbReference>
<dbReference type="SMART" id="SM00304">
    <property type="entry name" value="HAMP"/>
    <property type="match status" value="1"/>
</dbReference>
<feature type="domain" description="HAMP" evidence="16">
    <location>
        <begin position="191"/>
        <end position="243"/>
    </location>
</feature>
<dbReference type="Gene3D" id="6.10.340.10">
    <property type="match status" value="1"/>
</dbReference>
<evidence type="ECO:0000256" key="10">
    <source>
        <dbReference type="ARBA" id="ARBA00022840"/>
    </source>
</evidence>
<dbReference type="EMBL" id="FQYT01000020">
    <property type="protein sequence ID" value="SHJ39782.1"/>
    <property type="molecule type" value="Genomic_DNA"/>
</dbReference>
<feature type="transmembrane region" description="Helical" evidence="14">
    <location>
        <begin position="12"/>
        <end position="33"/>
    </location>
</feature>
<dbReference type="STRING" id="1122934.SAMN02745691_01875"/>
<evidence type="ECO:0000256" key="9">
    <source>
        <dbReference type="ARBA" id="ARBA00022777"/>
    </source>
</evidence>
<reference evidence="17 18" key="1">
    <citation type="submission" date="2016-11" db="EMBL/GenBank/DDBJ databases">
        <authorList>
            <person name="Jaros S."/>
            <person name="Januszkiewicz K."/>
            <person name="Wedrychowicz H."/>
        </authorList>
    </citation>
    <scope>NUCLEOTIDE SEQUENCE [LARGE SCALE GENOMIC DNA]</scope>
    <source>
        <strain evidence="17 18">DSM 15970</strain>
    </source>
</reference>
<dbReference type="Gene3D" id="1.10.287.130">
    <property type="match status" value="1"/>
</dbReference>
<dbReference type="InterPro" id="IPR005467">
    <property type="entry name" value="His_kinase_dom"/>
</dbReference>
<keyword evidence="5" id="KW-0597">Phosphoprotein</keyword>
<dbReference type="Pfam" id="PF02518">
    <property type="entry name" value="HATPase_c"/>
    <property type="match status" value="1"/>
</dbReference>
<dbReference type="InterPro" id="IPR050398">
    <property type="entry name" value="HssS/ArlS-like"/>
</dbReference>
<keyword evidence="4" id="KW-1003">Cell membrane</keyword>